<sequence>MQVCAQQGDTVDDICFRHYGRTQQVVEMVYAANTGLAAQGPVLPHGYPVELPDLPESSTRDTLQLWD</sequence>
<name>A0A9J6PRF3_9GAMM</name>
<reference evidence="1" key="1">
    <citation type="submission" date="2022-09" db="EMBL/GenBank/DDBJ databases">
        <title>Winslowiella arboricola sp. nov., isolated from bleeding cankers on broadleaf hosts.</title>
        <authorList>
            <person name="Brady C."/>
            <person name="Kaur S."/>
            <person name="Crampton B."/>
            <person name="Maddock D."/>
            <person name="Arnold D."/>
            <person name="Denman S."/>
        </authorList>
    </citation>
    <scope>NUCLEOTIDE SEQUENCE</scope>
    <source>
        <strain evidence="1">BAC 15a-03b</strain>
    </source>
</reference>
<dbReference type="EMBL" id="JAODIM010000043">
    <property type="protein sequence ID" value="MCU5779302.1"/>
    <property type="molecule type" value="Genomic_DNA"/>
</dbReference>
<evidence type="ECO:0000313" key="2">
    <source>
        <dbReference type="Proteomes" id="UP001064262"/>
    </source>
</evidence>
<evidence type="ECO:0000313" key="1">
    <source>
        <dbReference type="EMBL" id="MCU5779302.1"/>
    </source>
</evidence>
<dbReference type="InterPro" id="IPR008861">
    <property type="entry name" value="GpX-like"/>
</dbReference>
<dbReference type="Proteomes" id="UP001064262">
    <property type="component" value="Unassembled WGS sequence"/>
</dbReference>
<proteinExistence type="predicted"/>
<keyword evidence="2" id="KW-1185">Reference proteome</keyword>
<comment type="caution">
    <text evidence="1">The sequence shown here is derived from an EMBL/GenBank/DDBJ whole genome shotgun (WGS) entry which is preliminary data.</text>
</comment>
<dbReference type="RefSeq" id="WP_267145067.1">
    <property type="nucleotide sequence ID" value="NZ_JAODIL010000082.1"/>
</dbReference>
<gene>
    <name evidence="1" type="ORF">N5923_17600</name>
</gene>
<protein>
    <submittedName>
        <fullName evidence="1">Tail protein X</fullName>
    </submittedName>
</protein>
<dbReference type="AlphaFoldDB" id="A0A9J6PRF3"/>
<accession>A0A9J6PRF3</accession>
<dbReference type="Pfam" id="PF05489">
    <property type="entry name" value="Phage_tail_X"/>
    <property type="match status" value="1"/>
</dbReference>
<organism evidence="1 2">
    <name type="scientific">Winslowiella arboricola</name>
    <dbReference type="NCBI Taxonomy" id="2978220"/>
    <lineage>
        <taxon>Bacteria</taxon>
        <taxon>Pseudomonadati</taxon>
        <taxon>Pseudomonadota</taxon>
        <taxon>Gammaproteobacteria</taxon>
        <taxon>Enterobacterales</taxon>
        <taxon>Erwiniaceae</taxon>
        <taxon>Winslowiella</taxon>
    </lineage>
</organism>